<dbReference type="InterPro" id="IPR003591">
    <property type="entry name" value="Leu-rich_rpt_typical-subtyp"/>
</dbReference>
<keyword evidence="8" id="KW-1185">Reference proteome</keyword>
<reference evidence="8" key="1">
    <citation type="journal article" date="2006" name="Science">
        <title>Ancient noncoding elements conserved in the human genome.</title>
        <authorList>
            <person name="Venkatesh B."/>
            <person name="Kirkness E.F."/>
            <person name="Loh Y.H."/>
            <person name="Halpern A.L."/>
            <person name="Lee A.P."/>
            <person name="Johnson J."/>
            <person name="Dandona N."/>
            <person name="Viswanathan L.D."/>
            <person name="Tay A."/>
            <person name="Venter J.C."/>
            <person name="Strausberg R.L."/>
            <person name="Brenner S."/>
        </authorList>
    </citation>
    <scope>NUCLEOTIDE SEQUENCE [LARGE SCALE GENOMIC DNA]</scope>
</reference>
<reference evidence="8" key="3">
    <citation type="journal article" date="2014" name="Nature">
        <title>Elephant shark genome provides unique insights into gnathostome evolution.</title>
        <authorList>
            <consortium name="International Elephant Shark Genome Sequencing Consortium"/>
            <person name="Venkatesh B."/>
            <person name="Lee A.P."/>
            <person name="Ravi V."/>
            <person name="Maurya A.K."/>
            <person name="Lian M.M."/>
            <person name="Swann J.B."/>
            <person name="Ohta Y."/>
            <person name="Flajnik M.F."/>
            <person name="Sutoh Y."/>
            <person name="Kasahara M."/>
            <person name="Hoon S."/>
            <person name="Gangu V."/>
            <person name="Roy S.W."/>
            <person name="Irimia M."/>
            <person name="Korzh V."/>
            <person name="Kondrychyn I."/>
            <person name="Lim Z.W."/>
            <person name="Tay B.H."/>
            <person name="Tohari S."/>
            <person name="Kong K.W."/>
            <person name="Ho S."/>
            <person name="Lorente-Galdos B."/>
            <person name="Quilez J."/>
            <person name="Marques-Bonet T."/>
            <person name="Raney B.J."/>
            <person name="Ingham P.W."/>
            <person name="Tay A."/>
            <person name="Hillier L.W."/>
            <person name="Minx P."/>
            <person name="Boehm T."/>
            <person name="Wilson R.K."/>
            <person name="Brenner S."/>
            <person name="Warren W.C."/>
        </authorList>
    </citation>
    <scope>NUCLEOTIDE SEQUENCE [LARGE SCALE GENOMIC DNA]</scope>
</reference>
<evidence type="ECO:0000256" key="5">
    <source>
        <dbReference type="SAM" id="SignalP"/>
    </source>
</evidence>
<dbReference type="GeneTree" id="ENSGT00940000161391"/>
<protein>
    <submittedName>
        <fullName evidence="7">Protein ELFN1-like</fullName>
    </submittedName>
</protein>
<dbReference type="GeneID" id="103186604"/>
<dbReference type="Ensembl" id="ENSCMIT00000027271.1">
    <property type="protein sequence ID" value="ENSCMIP00000026840.1"/>
    <property type="gene ID" value="ENSCMIG00000011714.1"/>
</dbReference>
<evidence type="ECO:0000256" key="3">
    <source>
        <dbReference type="ARBA" id="ARBA00022737"/>
    </source>
</evidence>
<proteinExistence type="predicted"/>
<reference evidence="8" key="2">
    <citation type="journal article" date="2007" name="PLoS Biol.">
        <title>Survey sequencing and comparative analysis of the elephant shark (Callorhinchus milii) genome.</title>
        <authorList>
            <person name="Venkatesh B."/>
            <person name="Kirkness E.F."/>
            <person name="Loh Y.H."/>
            <person name="Halpern A.L."/>
            <person name="Lee A.P."/>
            <person name="Johnson J."/>
            <person name="Dandona N."/>
            <person name="Viswanathan L.D."/>
            <person name="Tay A."/>
            <person name="Venter J.C."/>
            <person name="Strausberg R.L."/>
            <person name="Brenner S."/>
        </authorList>
    </citation>
    <scope>NUCLEOTIDE SEQUENCE [LARGE SCALE GENOMIC DNA]</scope>
</reference>
<evidence type="ECO:0000256" key="4">
    <source>
        <dbReference type="SAM" id="Phobius"/>
    </source>
</evidence>
<organism evidence="7 8">
    <name type="scientific">Callorhinchus milii</name>
    <name type="common">Ghost shark</name>
    <dbReference type="NCBI Taxonomy" id="7868"/>
    <lineage>
        <taxon>Eukaryota</taxon>
        <taxon>Metazoa</taxon>
        <taxon>Chordata</taxon>
        <taxon>Craniata</taxon>
        <taxon>Vertebrata</taxon>
        <taxon>Chondrichthyes</taxon>
        <taxon>Holocephali</taxon>
        <taxon>Chimaeriformes</taxon>
        <taxon>Callorhinchidae</taxon>
        <taxon>Callorhinchus</taxon>
    </lineage>
</organism>
<dbReference type="Pfam" id="PF13855">
    <property type="entry name" value="LRR_8"/>
    <property type="match status" value="1"/>
</dbReference>
<dbReference type="InterPro" id="IPR032675">
    <property type="entry name" value="LRR_dom_sf"/>
</dbReference>
<dbReference type="PANTHER" id="PTHR24369">
    <property type="entry name" value="ANTIGEN BSP, PUTATIVE-RELATED"/>
    <property type="match status" value="1"/>
</dbReference>
<gene>
    <name evidence="7" type="primary">LOC103186604</name>
</gene>
<evidence type="ECO:0000313" key="7">
    <source>
        <dbReference type="Ensembl" id="ENSCMIP00000026840.1"/>
    </source>
</evidence>
<dbReference type="PANTHER" id="PTHR24369:SF204">
    <property type="entry name" value="PROTEIN PHOSPHATASE 1 REGULATORY SUBUNIT 29-RELATED"/>
    <property type="match status" value="1"/>
</dbReference>
<dbReference type="InterPro" id="IPR050541">
    <property type="entry name" value="LRR_TM_domain-containing"/>
</dbReference>
<keyword evidence="2 5" id="KW-0732">Signal</keyword>
<feature type="signal peptide" evidence="5">
    <location>
        <begin position="1"/>
        <end position="23"/>
    </location>
</feature>
<dbReference type="InterPro" id="IPR055106">
    <property type="entry name" value="ELFN_Fn3"/>
</dbReference>
<dbReference type="SMART" id="SM00369">
    <property type="entry name" value="LRR_TYP"/>
    <property type="match status" value="3"/>
</dbReference>
<name>A0A4W3J288_CALMI</name>
<dbReference type="AlphaFoldDB" id="A0A4W3J288"/>
<dbReference type="SUPFAM" id="SSF52058">
    <property type="entry name" value="L domain-like"/>
    <property type="match status" value="1"/>
</dbReference>
<keyword evidence="4" id="KW-1133">Transmembrane helix</keyword>
<reference evidence="7" key="5">
    <citation type="submission" date="2025-09" db="UniProtKB">
        <authorList>
            <consortium name="Ensembl"/>
        </authorList>
    </citation>
    <scope>IDENTIFICATION</scope>
</reference>
<sequence length="786" mass="88357">MALFSLCLWVSLVVLMNAVLVRADCWLIEGEKGFVWLAICSQNQPPYEAIPQHINSTVVDLRLNENKIKSIQFSSLNRFGNLTDLNLTKNDISYIEDGAFSAQFNLRILQLGFNRLRNLTEGMLRGLGRLEYLYLQANLIEIVSPNTFWECLSIINIDLSMNRLQMLESSTFTGLSKLYVFEIYGNPFHCSCELLGFLNWFAQFTSTARSTDRTQCASPADVEGDVLLNQRGLSSKSALTILASTCDEEVYSIDTKLIFNQPPTSQPVVPEGPCGIEDCPSGDGSTLIVTFQTPFSETNDTPVIKLKEVNLTTATLRVHVPSVFNKMYILVQFNKSFFTDIKNLSTETEEIEIKGLKPQTKYTYCVTSIQNSLRYNHTCLTFPTRNQAKAQTTTSSKATHYIMSVLGCLFGLVIVLGVIYYCVRRRRLLGGKHKKSGSVKKTIIELKYGPELETITITQLSQKPVPPGDPMSPRVPFLPASEAMDDYDIQEIPDSPKAIRGSYMDVRTGEHSHHRDVVESMFGENQSSTAEISTIAKEVDKVNQIINNCIDALKSESGSFQGGKSGAGASVDPQLLMITENPQGRSNFLSPVYQDGYHHLQRHSSMDVIPKSSSMSSNCSMRSPRLFRSETSAGPFYTSETKYIERMSPTRSAVRSASSGPHLRSDAMRQYGEHCHLYAGMHHGEQRESRSQSPCVMEPLSRSRRNLAYSQFSPQYHNISYSSSPEYSSRSSKGVWERYKPHEKCHRREEYLAAGYALRKKVQFATDEDLHDILDYWKGVSAQHKS</sequence>
<keyword evidence="4" id="KW-0812">Transmembrane</keyword>
<dbReference type="KEGG" id="cmk:103186604"/>
<dbReference type="PROSITE" id="PS51450">
    <property type="entry name" value="LRR"/>
    <property type="match status" value="1"/>
</dbReference>
<dbReference type="SMART" id="SM00082">
    <property type="entry name" value="LRRCT"/>
    <property type="match status" value="1"/>
</dbReference>
<accession>A0A4W3J288</accession>
<feature type="transmembrane region" description="Helical" evidence="4">
    <location>
        <begin position="401"/>
        <end position="423"/>
    </location>
</feature>
<dbReference type="InParanoid" id="A0A4W3J288"/>
<keyword evidence="1" id="KW-0433">Leucine-rich repeat</keyword>
<dbReference type="InterPro" id="IPR000483">
    <property type="entry name" value="Cys-rich_flank_reg_C"/>
</dbReference>
<evidence type="ECO:0000256" key="1">
    <source>
        <dbReference type="ARBA" id="ARBA00022614"/>
    </source>
</evidence>
<dbReference type="OrthoDB" id="676979at2759"/>
<feature type="chain" id="PRO_5021454424" evidence="5">
    <location>
        <begin position="24"/>
        <end position="786"/>
    </location>
</feature>
<keyword evidence="3" id="KW-0677">Repeat</keyword>
<dbReference type="Pfam" id="PF22986">
    <property type="entry name" value="Fn3_ELFN"/>
    <property type="match status" value="1"/>
</dbReference>
<keyword evidence="4" id="KW-0472">Membrane</keyword>
<evidence type="ECO:0000256" key="2">
    <source>
        <dbReference type="ARBA" id="ARBA00022729"/>
    </source>
</evidence>
<dbReference type="GO" id="GO:0005886">
    <property type="term" value="C:plasma membrane"/>
    <property type="evidence" value="ECO:0007669"/>
    <property type="project" value="TreeGrafter"/>
</dbReference>
<dbReference type="Proteomes" id="UP000314986">
    <property type="component" value="Unassembled WGS sequence"/>
</dbReference>
<feature type="domain" description="LRRCT" evidence="6">
    <location>
        <begin position="186"/>
        <end position="238"/>
    </location>
</feature>
<evidence type="ECO:0000313" key="8">
    <source>
        <dbReference type="Proteomes" id="UP000314986"/>
    </source>
</evidence>
<reference evidence="7" key="4">
    <citation type="submission" date="2025-08" db="UniProtKB">
        <authorList>
            <consortium name="Ensembl"/>
        </authorList>
    </citation>
    <scope>IDENTIFICATION</scope>
</reference>
<evidence type="ECO:0000259" key="6">
    <source>
        <dbReference type="SMART" id="SM00082"/>
    </source>
</evidence>
<dbReference type="InterPro" id="IPR001611">
    <property type="entry name" value="Leu-rich_rpt"/>
</dbReference>
<dbReference type="OMA" id="GVWERYK"/>
<dbReference type="Gene3D" id="3.80.10.10">
    <property type="entry name" value="Ribonuclease Inhibitor"/>
    <property type="match status" value="1"/>
</dbReference>